<evidence type="ECO:0000256" key="1">
    <source>
        <dbReference type="SAM" id="Phobius"/>
    </source>
</evidence>
<keyword evidence="1" id="KW-0812">Transmembrane</keyword>
<evidence type="ECO:0000313" key="2">
    <source>
        <dbReference type="EMBL" id="GAX17158.1"/>
    </source>
</evidence>
<comment type="caution">
    <text evidence="2">The sequence shown here is derived from an EMBL/GenBank/DDBJ whole genome shotgun (WGS) entry which is preliminary data.</text>
</comment>
<evidence type="ECO:0000313" key="3">
    <source>
        <dbReference type="Proteomes" id="UP000198406"/>
    </source>
</evidence>
<sequence length="336" mass="38588">MGRSGRIRIARLIVVASVTISGFFLSATLTRVYLEADDLSWKTTIDELEGIILDSDEENVVGEADLQIIVAIVACTKSKDDWKSVETTALHNILIPSIERTVTPSEKKHVRVDLVVGFDDNDPFWNDPENRKKLQASTHVPISFISVPKQPSRPYRIPFNEVCRASYEYGADFIARVNDDSEFITPGWITKGVNRLSHYNPPWVGVVGPTCRQGNTQILTHDFVHRTHMDIFENYYPDEFDNWWIDDWITYVYGPKRTTRLPDWEMFHHTSKHGQRYQVEQSLKRQLPLSLRRGAQQIELFVQQNESQVLLHQRTVLGTDRLAGVWGPIADFVASH</sequence>
<organism evidence="2 3">
    <name type="scientific">Fistulifera solaris</name>
    <name type="common">Oleaginous diatom</name>
    <dbReference type="NCBI Taxonomy" id="1519565"/>
    <lineage>
        <taxon>Eukaryota</taxon>
        <taxon>Sar</taxon>
        <taxon>Stramenopiles</taxon>
        <taxon>Ochrophyta</taxon>
        <taxon>Bacillariophyta</taxon>
        <taxon>Bacillariophyceae</taxon>
        <taxon>Bacillariophycidae</taxon>
        <taxon>Naviculales</taxon>
        <taxon>Naviculaceae</taxon>
        <taxon>Fistulifera</taxon>
    </lineage>
</organism>
<keyword evidence="1" id="KW-0472">Membrane</keyword>
<dbReference type="EMBL" id="BDSP01000113">
    <property type="protein sequence ID" value="GAX17158.1"/>
    <property type="molecule type" value="Genomic_DNA"/>
</dbReference>
<gene>
    <name evidence="2" type="ORF">FisN_6Lh461</name>
</gene>
<keyword evidence="1" id="KW-1133">Transmembrane helix</keyword>
<dbReference type="AlphaFoldDB" id="A0A1Z5JTP7"/>
<keyword evidence="3" id="KW-1185">Reference proteome</keyword>
<proteinExistence type="predicted"/>
<feature type="transmembrane region" description="Helical" evidence="1">
    <location>
        <begin position="12"/>
        <end position="34"/>
    </location>
</feature>
<accession>A0A1Z5JTP7</accession>
<protein>
    <recommendedName>
        <fullName evidence="4">Glycosyltransferase 2-like domain-containing protein</fullName>
    </recommendedName>
</protein>
<reference evidence="2 3" key="1">
    <citation type="journal article" date="2015" name="Plant Cell">
        <title>Oil accumulation by the oleaginous diatom Fistulifera solaris as revealed by the genome and transcriptome.</title>
        <authorList>
            <person name="Tanaka T."/>
            <person name="Maeda Y."/>
            <person name="Veluchamy A."/>
            <person name="Tanaka M."/>
            <person name="Abida H."/>
            <person name="Marechal E."/>
            <person name="Bowler C."/>
            <person name="Muto M."/>
            <person name="Sunaga Y."/>
            <person name="Tanaka M."/>
            <person name="Yoshino T."/>
            <person name="Taniguchi T."/>
            <person name="Fukuda Y."/>
            <person name="Nemoto M."/>
            <person name="Matsumoto M."/>
            <person name="Wong P.S."/>
            <person name="Aburatani S."/>
            <person name="Fujibuchi W."/>
        </authorList>
    </citation>
    <scope>NUCLEOTIDE SEQUENCE [LARGE SCALE GENOMIC DNA]</scope>
    <source>
        <strain evidence="2 3">JPCC DA0580</strain>
    </source>
</reference>
<name>A0A1Z5JTP7_FISSO</name>
<dbReference type="Proteomes" id="UP000198406">
    <property type="component" value="Unassembled WGS sequence"/>
</dbReference>
<evidence type="ECO:0008006" key="4">
    <source>
        <dbReference type="Google" id="ProtNLM"/>
    </source>
</evidence>
<dbReference type="InParanoid" id="A0A1Z5JTP7"/>
<dbReference type="OrthoDB" id="10264146at2759"/>